<dbReference type="Gene3D" id="1.20.1080.10">
    <property type="entry name" value="Glycerol uptake facilitator protein"/>
    <property type="match status" value="1"/>
</dbReference>
<dbReference type="EMBL" id="GECU01027445">
    <property type="protein sequence ID" value="JAS80261.1"/>
    <property type="molecule type" value="Transcribed_RNA"/>
</dbReference>
<evidence type="ECO:0000313" key="11">
    <source>
        <dbReference type="EMBL" id="JAT01366.1"/>
    </source>
</evidence>
<dbReference type="PANTHER" id="PTHR19139:SF270">
    <property type="entry name" value="ENTOMOGLYCEROPORIN 1-RELATED"/>
    <property type="match status" value="1"/>
</dbReference>
<evidence type="ECO:0000313" key="10">
    <source>
        <dbReference type="EMBL" id="JAS80261.1"/>
    </source>
</evidence>
<feature type="transmembrane region" description="Helical" evidence="8">
    <location>
        <begin position="107"/>
        <end position="128"/>
    </location>
</feature>
<dbReference type="InterPro" id="IPR022357">
    <property type="entry name" value="MIP_CS"/>
</dbReference>
<feature type="transmembrane region" description="Helical" evidence="8">
    <location>
        <begin position="73"/>
        <end position="95"/>
    </location>
</feature>
<comment type="similarity">
    <text evidence="2 7">Belongs to the MIP/aquaporin (TC 1.A.8) family.</text>
</comment>
<dbReference type="EMBL" id="GECU01033896">
    <property type="protein sequence ID" value="JAS73810.1"/>
    <property type="molecule type" value="Transcribed_RNA"/>
</dbReference>
<organism evidence="10">
    <name type="scientific">Homalodisca liturata</name>
    <dbReference type="NCBI Taxonomy" id="320908"/>
    <lineage>
        <taxon>Eukaryota</taxon>
        <taxon>Metazoa</taxon>
        <taxon>Ecdysozoa</taxon>
        <taxon>Arthropoda</taxon>
        <taxon>Hexapoda</taxon>
        <taxon>Insecta</taxon>
        <taxon>Pterygota</taxon>
        <taxon>Neoptera</taxon>
        <taxon>Paraneoptera</taxon>
        <taxon>Hemiptera</taxon>
        <taxon>Auchenorrhyncha</taxon>
        <taxon>Membracoidea</taxon>
        <taxon>Cicadellidae</taxon>
        <taxon>Cicadellinae</taxon>
        <taxon>Proconiini</taxon>
        <taxon>Homalodisca</taxon>
    </lineage>
</organism>
<evidence type="ECO:0000256" key="8">
    <source>
        <dbReference type="SAM" id="Phobius"/>
    </source>
</evidence>
<feature type="transmembrane region" description="Helical" evidence="8">
    <location>
        <begin position="270"/>
        <end position="288"/>
    </location>
</feature>
<dbReference type="Pfam" id="PF00230">
    <property type="entry name" value="MIP"/>
    <property type="match status" value="1"/>
</dbReference>
<dbReference type="SUPFAM" id="SSF81338">
    <property type="entry name" value="Aquaporin-like"/>
    <property type="match status" value="1"/>
</dbReference>
<evidence type="ECO:0000256" key="4">
    <source>
        <dbReference type="ARBA" id="ARBA00022692"/>
    </source>
</evidence>
<evidence type="ECO:0000256" key="5">
    <source>
        <dbReference type="ARBA" id="ARBA00022989"/>
    </source>
</evidence>
<evidence type="ECO:0008006" key="12">
    <source>
        <dbReference type="Google" id="ProtNLM"/>
    </source>
</evidence>
<dbReference type="InterPro" id="IPR034294">
    <property type="entry name" value="Aquaporin_transptr"/>
</dbReference>
<evidence type="ECO:0000256" key="7">
    <source>
        <dbReference type="RuleBase" id="RU000477"/>
    </source>
</evidence>
<evidence type="ECO:0000256" key="3">
    <source>
        <dbReference type="ARBA" id="ARBA00022448"/>
    </source>
</evidence>
<dbReference type="AlphaFoldDB" id="A0A1B6HZY3"/>
<protein>
    <recommendedName>
        <fullName evidence="12">Aquaporin</fullName>
    </recommendedName>
</protein>
<gene>
    <name evidence="9" type="ORF">g.44443</name>
    <name evidence="10" type="ORF">g.44445</name>
    <name evidence="11" type="ORF">g.44447</name>
</gene>
<accession>A0A1B6HZY3</accession>
<dbReference type="GO" id="GO:0005886">
    <property type="term" value="C:plasma membrane"/>
    <property type="evidence" value="ECO:0007669"/>
    <property type="project" value="TreeGrafter"/>
</dbReference>
<feature type="non-terminal residue" evidence="10">
    <location>
        <position position="1"/>
    </location>
</feature>
<proteinExistence type="inferred from homology"/>
<sequence>RALVITMPPFPRPPSYVRVSQAELGPFQKFLEKPSPEKLKKIRKRQDMPARRQSTVDVQSGRCNPIYWQLVEIFFAEAVGTGMLLFFGCMGGVSFMEDVPLHPLQGAIVFAVVVATIIQIFGHISAAHLNPAVTVAFMVLGQVSPGLAVVYVFSEIVGAVLGFGLLMLLTPQDVLSSAMSTGVGLCCTVPHTGLSDVQAVAVEFFSTCFLVMVVCACEDPRNANKADSTPLKFGCTILALSIAVGPYTGASMNPVRSLGPALWNGQWRSHWVYWLGPGLGGFFTAIFYQAIFNRNNVNDAAPLEEVPLNQVKVNVQRTSDKKEQNSH</sequence>
<dbReference type="GO" id="GO:0015267">
    <property type="term" value="F:channel activity"/>
    <property type="evidence" value="ECO:0007669"/>
    <property type="project" value="InterPro"/>
</dbReference>
<feature type="transmembrane region" description="Helical" evidence="8">
    <location>
        <begin position="148"/>
        <end position="169"/>
    </location>
</feature>
<evidence type="ECO:0000256" key="2">
    <source>
        <dbReference type="ARBA" id="ARBA00006175"/>
    </source>
</evidence>
<keyword evidence="5 8" id="KW-1133">Transmembrane helix</keyword>
<feature type="transmembrane region" description="Helical" evidence="8">
    <location>
        <begin position="231"/>
        <end position="250"/>
    </location>
</feature>
<dbReference type="EMBL" id="GECU01006341">
    <property type="protein sequence ID" value="JAT01366.1"/>
    <property type="molecule type" value="Transcribed_RNA"/>
</dbReference>
<reference evidence="10" key="1">
    <citation type="submission" date="2015-11" db="EMBL/GenBank/DDBJ databases">
        <title>De novo transcriptome assembly of four potential Pierce s Disease insect vectors from Arizona vineyards.</title>
        <authorList>
            <person name="Tassone E.E."/>
        </authorList>
    </citation>
    <scope>NUCLEOTIDE SEQUENCE</scope>
</reference>
<name>A0A1B6HZY3_9HEMI</name>
<keyword evidence="4 7" id="KW-0812">Transmembrane</keyword>
<dbReference type="PROSITE" id="PS00221">
    <property type="entry name" value="MIP"/>
    <property type="match status" value="1"/>
</dbReference>
<evidence type="ECO:0000313" key="9">
    <source>
        <dbReference type="EMBL" id="JAS73810.1"/>
    </source>
</evidence>
<dbReference type="PRINTS" id="PR00783">
    <property type="entry name" value="MINTRINSICP"/>
</dbReference>
<evidence type="ECO:0000256" key="1">
    <source>
        <dbReference type="ARBA" id="ARBA00004141"/>
    </source>
</evidence>
<keyword evidence="6 8" id="KW-0472">Membrane</keyword>
<dbReference type="InterPro" id="IPR000425">
    <property type="entry name" value="MIP"/>
</dbReference>
<comment type="subcellular location">
    <subcellularLocation>
        <location evidence="1">Membrane</location>
        <topology evidence="1">Multi-pass membrane protein</topology>
    </subcellularLocation>
</comment>
<evidence type="ECO:0000256" key="6">
    <source>
        <dbReference type="ARBA" id="ARBA00023136"/>
    </source>
</evidence>
<keyword evidence="3 7" id="KW-0813">Transport</keyword>
<dbReference type="PANTHER" id="PTHR19139">
    <property type="entry name" value="AQUAPORIN TRANSPORTER"/>
    <property type="match status" value="1"/>
</dbReference>
<dbReference type="InterPro" id="IPR023271">
    <property type="entry name" value="Aquaporin-like"/>
</dbReference>